<evidence type="ECO:0000313" key="1">
    <source>
        <dbReference type="EMBL" id="GAX83325.1"/>
    </source>
</evidence>
<protein>
    <recommendedName>
        <fullName evidence="3">Peptidase S74 domain-containing protein</fullName>
    </recommendedName>
</protein>
<keyword evidence="2" id="KW-1185">Reference proteome</keyword>
<accession>A0A250XJQ8</accession>
<name>A0A250XJQ8_9CHLO</name>
<gene>
    <name evidence="1" type="ORF">CEUSTIGMA_g10751.t1</name>
</gene>
<dbReference type="Proteomes" id="UP000232323">
    <property type="component" value="Unassembled WGS sequence"/>
</dbReference>
<proteinExistence type="predicted"/>
<evidence type="ECO:0000313" key="2">
    <source>
        <dbReference type="Proteomes" id="UP000232323"/>
    </source>
</evidence>
<comment type="caution">
    <text evidence="1">The sequence shown here is derived from an EMBL/GenBank/DDBJ whole genome shotgun (WGS) entry which is preliminary data.</text>
</comment>
<dbReference type="EMBL" id="BEGY01000096">
    <property type="protein sequence ID" value="GAX83325.1"/>
    <property type="molecule type" value="Genomic_DNA"/>
</dbReference>
<reference evidence="1 2" key="1">
    <citation type="submission" date="2017-08" db="EMBL/GenBank/DDBJ databases">
        <title>Acidophilic green algal genome provides insights into adaptation to an acidic environment.</title>
        <authorList>
            <person name="Hirooka S."/>
            <person name="Hirose Y."/>
            <person name="Kanesaki Y."/>
            <person name="Higuchi S."/>
            <person name="Fujiwara T."/>
            <person name="Onuma R."/>
            <person name="Era A."/>
            <person name="Ohbayashi R."/>
            <person name="Uzuka A."/>
            <person name="Nozaki H."/>
            <person name="Yoshikawa H."/>
            <person name="Miyagishima S.Y."/>
        </authorList>
    </citation>
    <scope>NUCLEOTIDE SEQUENCE [LARGE SCALE GENOMIC DNA]</scope>
    <source>
        <strain evidence="1 2">NIES-2499</strain>
    </source>
</reference>
<organism evidence="1 2">
    <name type="scientific">Chlamydomonas eustigma</name>
    <dbReference type="NCBI Taxonomy" id="1157962"/>
    <lineage>
        <taxon>Eukaryota</taxon>
        <taxon>Viridiplantae</taxon>
        <taxon>Chlorophyta</taxon>
        <taxon>core chlorophytes</taxon>
        <taxon>Chlorophyceae</taxon>
        <taxon>CS clade</taxon>
        <taxon>Chlamydomonadales</taxon>
        <taxon>Chlamydomonadaceae</taxon>
        <taxon>Chlamydomonas</taxon>
    </lineage>
</organism>
<evidence type="ECO:0008006" key="3">
    <source>
        <dbReference type="Google" id="ProtNLM"/>
    </source>
</evidence>
<sequence>MREIMIIIIIVIILLVTFLAIHTLDVRRISDKFEIIQCPIKDFHPDLLRERAIIVFDEQVVDPVDMVSTMLKVNGQFTVNNDSNTFVINPSGNIGIGTSNPIYNVDVNGTFGVSGAATFSSSVSVNGTINTTGPLQVVGNNTSPNGLLNVTSTNNVGYGCNLASFGTSASTRIIFSDENDPVTLGPAIQFNAANIGQIIGGGDLCLLPNSDLGGFVGIGTTTPAYTLDVSGNARVTGAINASTLNMTSTSNPSTAPIIYTNGYNGNLLEAYFAPWDRYGLNLDGGVMRMYASSYYNLSALALSLNNNNSFTDLLYVSHGGNVGIGTTTPAYTLDVSGTARVNVNNTENNKLLVLYDGNAGDPVSTACNFYGFGINTSTLRYQVQPGDSHTFYNGTTTTFTTGGGGSEFNGNVTLNNGSTLIVTNGNVGETTPELATAPIYFPSYAGPLLETYFASDDRYGLHLDVYGVMRMFTSEAYTPSALALSLNSNNTFTDLLYVSHGGNVGIGTTNPQYNLDVVGGSIGTNTPGINMNYYTTNNYSHIFFEGINPICLINYQGFYPAVNNTYPCGHPGLAWSAVYTNDVYATCNVGIGTTTPQYNLDVNGNVRVTGTLNMTSGSIPATAPIYFPTYNGPLIETYFGPDDRYGLNMTNAIMRMYASAADTYSALALSLNSNNVFTDFLYVTHGGNVGIGTTTPAYPLDVNGTVRVNANNQTNNKLLVLWDPNPADAVSTATNFYGFGINNITLRYQVPVSSQHQFFVDTIPMFVVTSSGANVTNGSLTVPNGNIGIGTTTPQYNLDVVGDAHVSAGFVVDGLITANDNLYFASTSIEHGIYFAGTPGDTGNLSAPYTGILNRNYDPTGGSNVQTDNSELLLFQFNDFGPPSGPDRIRHLAAAHEFQVYTGVGVSPADTAAFWADNNYNTSMYIANNGYVGIGTKTPAYTLDVNNNIRAQNALYVGTNGAYLQQQTANYGSVTVSGNAFGGWYGYSINNGMSFMANATNAGQGGLWEPTNGWMLQADGAGHLALGLSANPNSSYNVTLDGSTNVTSTLIVGGSIGIGTTTPAYPLDVNGNARVTGTLNMTSGSIPATALIYFPTYNGPLIETYYGPDDRYGLNMTNAIMRMYASAADTYSALALSLNSNNVFTDFLYVTHGGNVGIGTTTPAYPLDVNGTARVNANNQTFNKLLVLWDDNAADAVSTATNFFGFGINGGTLRYQVMPGNSHTFYNGTTTTFTTGGSGSEFNGNVTLNNGSTLIMTNGSVGGYTPELATAPIYFPAYNGPLLETYFAPNDRYGLHMTNGVMRMFASEAFSTSALALSLNSNNTFTDFLYVTHGGNVGIGTTAPAYPLDVVGSVRVNANNLENNKLLVLYDGNAGDPSANYGTVTVSGYALNGWYGYSINNGMSFMANTAGYGGIWTPGNGWMLQTDGAGHYALGDNATPNASYNVTLEGSTNVTSSLNVNNLISGNNGLAVAYGSIGNFPSMYQGAGFQIGWDRNTGGGRTDFCGYGQNGAGGFDFWYANSSSQTPIQMASMQPGAFDCYGTITTSDVYAISNIGIGTTSPAYALDVVGTAKMDTLIVTGSVQLADNSIPFSALPGTLSALFNSNQTTFVINSSGYVGFGTSNPIYNVDVNGTFGVSGAATFSSSISVNGTISTTGNVGIGTNNPQYPLDVIGNIRSSLALISGTSGVYNNTNNYPGYFISATNTQNAVIAGDVYDKLGFTMGLDQSDSSFKIQVGFALASGNFTAPNITVTETGYVGISTTTPQYTLDVNGTARVSGAINASTLNMTSTSNPAMAPILYTNGYNGNLLEAYFSSSDRYGLNLDGGVMRMYASSAYDLSALALSLNSNNTFTDFLYVTHGGNVGFGTSNPIYNVDVNGTFGVSGAATFSSSISVNGTISTTGNVGIGTNNPQYPLDVIGNIRSSLALISGTSGVYNNTNNYPGYFISATNTQNAVIAGDVYDKLGFTMGLDQSDSSFKIQVGFALASGNFTAPNITVTETGYVGISTTTPQYNLDVVGDAHVSSGFVVDGLITANDNLYFASTSIEHGIYFAGTPGDYGNSSIPYSGMLNRLYDPTGGSNVQVDNSELLLFQFNDFGPPYGPDRIRHLAGAHKFQVYTGASVNPTDTAAFWADNNYNTAMYIANSGYVGIGTNTPAYPLDVNGTARVNATNQTNNKLLVLWDDNAADAVSTATNFYGFGINNYTLRYQVPVSSQHQFFVDTIPMFVVTSGGSEFNGNVTLNNGSVLTVTNGDVGETSSELATAPIYFPSYVGPLLETYFASDDRYGLHLDVNGVMRMFASEAFSTSALALSLNSNNTFTDFLYVTHGGNVGIGTTNPQYTLDVNGTCYVNNLLNVGTVVQIDPSGSSVFNNRFVINNALNVGGGSILSGGANVTNGSLTVPNGNVGIGTTTPQYNLDVVGDAHVSSLTVSSSLIVNDTINIPISPTGNGHTILFGSNTYGASPQEVLHVFVPGNGVGYSSNDFAITSGWGGYYDVCGITWNIYNGGNNFYQRYNDARLGWSILTSSGGDSLTFNCYGAGYLNAAIPEGVSTIPLFLSSSNVGINTNNPLYALDVNGTARVSGAINASTLNMTSGSVPDTAPIYFPTYNGPLVETYFGSDDRYGLNMTNAIMRMYASEADTYSALALSLNSNNTFTDFLYVTHGGNVGIGTTTPAYTLDVNGNIRVTGTLNMTSGSVPDTAPIYFPTYNGPLVETYFGSDDRYGLNMTNAIMRMYASEADTYSALALSLNSNNTFTDFLYVTHGGNVGIGTTAPAYPMDVNGTTRVNANNTENNKLLVLYDGNAGDPVSTACNFFGLGINGGTLRYQAMPGDSHTFYNGTTATFTTGGTNSTFYGTVSVNGATNVSSSLTVSGLINGQSGLAISYGSISPSLVTGNGGFQTGWNTVVGLGCTDFCSYGQGGPGGFDFWYANNANLTPTQMASMLPGSFEYNGTITATVTSNIGYGCNLGSFGTSVSTRILFLDENDPVSLGPAIQFNAANVGQIIGGGDLCLMPAAQRFVGIGTTSPSYMLDVNGSEFRDLVFRDNLVFWDMRVTHDVEHQTIELECLQIRKSSA</sequence>